<comment type="caution">
    <text evidence="2">The sequence shown here is derived from an EMBL/GenBank/DDBJ whole genome shotgun (WGS) entry which is preliminary data.</text>
</comment>
<dbReference type="GO" id="GO:0000329">
    <property type="term" value="C:fungal-type vacuole membrane"/>
    <property type="evidence" value="ECO:0007669"/>
    <property type="project" value="TreeGrafter"/>
</dbReference>
<dbReference type="Proteomes" id="UP001175353">
    <property type="component" value="Unassembled WGS sequence"/>
</dbReference>
<keyword evidence="1" id="KW-0813">Transport</keyword>
<dbReference type="GO" id="GO:0005886">
    <property type="term" value="C:plasma membrane"/>
    <property type="evidence" value="ECO:0007669"/>
    <property type="project" value="TreeGrafter"/>
</dbReference>
<dbReference type="InterPro" id="IPR026030">
    <property type="entry name" value="Pur-cyt_permease_Fcy2/21/22"/>
</dbReference>
<evidence type="ECO:0000313" key="2">
    <source>
        <dbReference type="EMBL" id="KAK0988612.1"/>
    </source>
</evidence>
<dbReference type="EMBL" id="JAUJLE010000078">
    <property type="protein sequence ID" value="KAK0988612.1"/>
    <property type="molecule type" value="Genomic_DNA"/>
</dbReference>
<gene>
    <name evidence="2" type="ORF">LTR91_009498</name>
</gene>
<dbReference type="PANTHER" id="PTHR31806:SF7">
    <property type="entry name" value="TRANSPORTER, PUTATIVE (AFU_ORTHOLOGUE AFUA_2G04690)-RELATED"/>
    <property type="match status" value="1"/>
</dbReference>
<dbReference type="GO" id="GO:0022857">
    <property type="term" value="F:transmembrane transporter activity"/>
    <property type="evidence" value="ECO:0007669"/>
    <property type="project" value="InterPro"/>
</dbReference>
<dbReference type="PANTHER" id="PTHR31806">
    <property type="entry name" value="PURINE-CYTOSINE PERMEASE FCY2-RELATED"/>
    <property type="match status" value="1"/>
</dbReference>
<name>A0AAN6QTK1_9PEZI</name>
<sequence>MLGVIVWCMGMIESDYVGPLGKLIGATGGDIANELAFVVTLSYIPFRYLELKYVGR</sequence>
<keyword evidence="3" id="KW-1185">Reference proteome</keyword>
<evidence type="ECO:0000313" key="3">
    <source>
        <dbReference type="Proteomes" id="UP001175353"/>
    </source>
</evidence>
<accession>A0AAN6QTK1</accession>
<reference evidence="2" key="1">
    <citation type="submission" date="2023-06" db="EMBL/GenBank/DDBJ databases">
        <title>Black Yeasts Isolated from many extreme environments.</title>
        <authorList>
            <person name="Coleine C."/>
            <person name="Stajich J.E."/>
            <person name="Selbmann L."/>
        </authorList>
    </citation>
    <scope>NUCLEOTIDE SEQUENCE</scope>
    <source>
        <strain evidence="2">CCFEE 5200</strain>
    </source>
</reference>
<dbReference type="AlphaFoldDB" id="A0AAN6QTK1"/>
<proteinExistence type="predicted"/>
<protein>
    <submittedName>
        <fullName evidence="2">Uncharacterized protein</fullName>
    </submittedName>
</protein>
<organism evidence="2 3">
    <name type="scientific">Friedmanniomyces endolithicus</name>
    <dbReference type="NCBI Taxonomy" id="329885"/>
    <lineage>
        <taxon>Eukaryota</taxon>
        <taxon>Fungi</taxon>
        <taxon>Dikarya</taxon>
        <taxon>Ascomycota</taxon>
        <taxon>Pezizomycotina</taxon>
        <taxon>Dothideomycetes</taxon>
        <taxon>Dothideomycetidae</taxon>
        <taxon>Mycosphaerellales</taxon>
        <taxon>Teratosphaeriaceae</taxon>
        <taxon>Friedmanniomyces</taxon>
    </lineage>
</organism>
<evidence type="ECO:0000256" key="1">
    <source>
        <dbReference type="ARBA" id="ARBA00022448"/>
    </source>
</evidence>